<dbReference type="Proteomes" id="UP000624325">
    <property type="component" value="Unassembled WGS sequence"/>
</dbReference>
<proteinExistence type="predicted"/>
<evidence type="ECO:0000256" key="3">
    <source>
        <dbReference type="SAM" id="MobiDB-lite"/>
    </source>
</evidence>
<feature type="region of interest" description="Disordered" evidence="3">
    <location>
        <begin position="186"/>
        <end position="206"/>
    </location>
</feature>
<dbReference type="Gene3D" id="1.10.357.10">
    <property type="entry name" value="Tetracycline Repressor, domain 2"/>
    <property type="match status" value="1"/>
</dbReference>
<dbReference type="InterPro" id="IPR009057">
    <property type="entry name" value="Homeodomain-like_sf"/>
</dbReference>
<organism evidence="5 6">
    <name type="scientific">Asanoa iriomotensis</name>
    <dbReference type="NCBI Taxonomy" id="234613"/>
    <lineage>
        <taxon>Bacteria</taxon>
        <taxon>Bacillati</taxon>
        <taxon>Actinomycetota</taxon>
        <taxon>Actinomycetes</taxon>
        <taxon>Micromonosporales</taxon>
        <taxon>Micromonosporaceae</taxon>
        <taxon>Asanoa</taxon>
    </lineage>
</organism>
<feature type="compositionally biased region" description="Polar residues" evidence="3">
    <location>
        <begin position="194"/>
        <end position="206"/>
    </location>
</feature>
<dbReference type="Pfam" id="PF00440">
    <property type="entry name" value="TetR_N"/>
    <property type="match status" value="1"/>
</dbReference>
<evidence type="ECO:0000313" key="5">
    <source>
        <dbReference type="EMBL" id="GIF60490.1"/>
    </source>
</evidence>
<dbReference type="InterPro" id="IPR001647">
    <property type="entry name" value="HTH_TetR"/>
</dbReference>
<evidence type="ECO:0000256" key="1">
    <source>
        <dbReference type="ARBA" id="ARBA00023125"/>
    </source>
</evidence>
<keyword evidence="6" id="KW-1185">Reference proteome</keyword>
<dbReference type="EMBL" id="BONC01000068">
    <property type="protein sequence ID" value="GIF60490.1"/>
    <property type="molecule type" value="Genomic_DNA"/>
</dbReference>
<dbReference type="PROSITE" id="PS50977">
    <property type="entry name" value="HTH_TETR_2"/>
    <property type="match status" value="1"/>
</dbReference>
<evidence type="ECO:0000256" key="2">
    <source>
        <dbReference type="PROSITE-ProRule" id="PRU00335"/>
    </source>
</evidence>
<reference evidence="5 6" key="1">
    <citation type="submission" date="2021-01" db="EMBL/GenBank/DDBJ databases">
        <title>Whole genome shotgun sequence of Asanoa iriomotensis NBRC 100142.</title>
        <authorList>
            <person name="Komaki H."/>
            <person name="Tamura T."/>
        </authorList>
    </citation>
    <scope>NUCLEOTIDE SEQUENCE [LARGE SCALE GENOMIC DNA]</scope>
    <source>
        <strain evidence="5 6">NBRC 100142</strain>
    </source>
</reference>
<comment type="caution">
    <text evidence="5">The sequence shown here is derived from an EMBL/GenBank/DDBJ whole genome shotgun (WGS) entry which is preliminary data.</text>
</comment>
<accession>A0ABQ4CDV3</accession>
<sequence>MTQETTIPSARKAELLEAAYRYALEHGLAHLSLRPLATAIGSSPRVLVFLFGNKDGLVRAVLARARADELALLDQLGDPKAIGLTTAVERLWRWLAAAEHRQLLTLWAETYATSLVEPDGVWGGFAAATVHDWLTVLAACQPPQERDSAEGAARRTLALAVLRGALLDLLATGDHDRVTAAVNHQLAQDEQRARSSGTPGPVRSSQ</sequence>
<protein>
    <submittedName>
        <fullName evidence="5">TetR family transcriptional regulator</fullName>
    </submittedName>
</protein>
<gene>
    <name evidence="5" type="ORF">Air01nite_65850</name>
</gene>
<keyword evidence="1 2" id="KW-0238">DNA-binding</keyword>
<feature type="domain" description="HTH tetR-type" evidence="4">
    <location>
        <begin position="9"/>
        <end position="69"/>
    </location>
</feature>
<dbReference type="RefSeq" id="WP_239091138.1">
    <property type="nucleotide sequence ID" value="NZ_BAAALU010000002.1"/>
</dbReference>
<dbReference type="SUPFAM" id="SSF46689">
    <property type="entry name" value="Homeodomain-like"/>
    <property type="match status" value="1"/>
</dbReference>
<feature type="DNA-binding region" description="H-T-H motif" evidence="2">
    <location>
        <begin position="32"/>
        <end position="51"/>
    </location>
</feature>
<evidence type="ECO:0000313" key="6">
    <source>
        <dbReference type="Proteomes" id="UP000624325"/>
    </source>
</evidence>
<evidence type="ECO:0000259" key="4">
    <source>
        <dbReference type="PROSITE" id="PS50977"/>
    </source>
</evidence>
<name>A0ABQ4CDV3_9ACTN</name>